<dbReference type="Gene3D" id="3.40.30.10">
    <property type="entry name" value="Glutaredoxin"/>
    <property type="match status" value="1"/>
</dbReference>
<dbReference type="RefSeq" id="WP_188505997.1">
    <property type="nucleotide sequence ID" value="NZ_BMER01000001.1"/>
</dbReference>
<gene>
    <name evidence="7" type="ORF">GCM10007415_22940</name>
</gene>
<evidence type="ECO:0000313" key="8">
    <source>
        <dbReference type="Proteomes" id="UP000660862"/>
    </source>
</evidence>
<proteinExistence type="predicted"/>
<dbReference type="GO" id="GO:0016209">
    <property type="term" value="F:antioxidant activity"/>
    <property type="evidence" value="ECO:0007669"/>
    <property type="project" value="InterPro"/>
</dbReference>
<dbReference type="SUPFAM" id="SSF52833">
    <property type="entry name" value="Thioredoxin-like"/>
    <property type="match status" value="1"/>
</dbReference>
<keyword evidence="4" id="KW-0676">Redox-active center</keyword>
<keyword evidence="5" id="KW-0472">Membrane</keyword>
<name>A0A917HT06_9SPHI</name>
<keyword evidence="3" id="KW-1015">Disulfide bond</keyword>
<feature type="transmembrane region" description="Helical" evidence="5">
    <location>
        <begin position="6"/>
        <end position="27"/>
    </location>
</feature>
<evidence type="ECO:0000256" key="4">
    <source>
        <dbReference type="ARBA" id="ARBA00023284"/>
    </source>
</evidence>
<evidence type="ECO:0000256" key="3">
    <source>
        <dbReference type="ARBA" id="ARBA00023157"/>
    </source>
</evidence>
<evidence type="ECO:0000256" key="2">
    <source>
        <dbReference type="ARBA" id="ARBA00022748"/>
    </source>
</evidence>
<comment type="subcellular location">
    <subcellularLocation>
        <location evidence="1">Cell envelope</location>
    </subcellularLocation>
</comment>
<dbReference type="CDD" id="cd02966">
    <property type="entry name" value="TlpA_like_family"/>
    <property type="match status" value="1"/>
</dbReference>
<dbReference type="GO" id="GO:0030313">
    <property type="term" value="C:cell envelope"/>
    <property type="evidence" value="ECO:0007669"/>
    <property type="project" value="UniProtKB-SubCell"/>
</dbReference>
<dbReference type="AlphaFoldDB" id="A0A917HT06"/>
<reference evidence="7" key="2">
    <citation type="submission" date="2020-09" db="EMBL/GenBank/DDBJ databases">
        <authorList>
            <person name="Sun Q."/>
            <person name="Zhou Y."/>
        </authorList>
    </citation>
    <scope>NUCLEOTIDE SEQUENCE</scope>
    <source>
        <strain evidence="7">CGMCC 1.12195</strain>
    </source>
</reference>
<dbReference type="Pfam" id="PF00578">
    <property type="entry name" value="AhpC-TSA"/>
    <property type="match status" value="1"/>
</dbReference>
<accession>A0A917HT06</accession>
<dbReference type="EMBL" id="BMER01000001">
    <property type="protein sequence ID" value="GGG88332.1"/>
    <property type="molecule type" value="Genomic_DNA"/>
</dbReference>
<evidence type="ECO:0000313" key="7">
    <source>
        <dbReference type="EMBL" id="GGG88332.1"/>
    </source>
</evidence>
<sequence>MYLENTGWLLPSLTLKIAFLLIIVGVATHSKGQAPKTPAKAELTNALPTGNSIFDELWNAPLTLWNAADNSTETVTLKDHRGKVIVLDFWATWCKSCIVNMPRMHRLQDQFQENMIVLPVTYESTETVATLFTRSKASGIGQLRGSFQTILSDSLLKEAFPNPNGTIPYFALIGKDGLYKGPITPEYLTESLIADLTAGDAGGVPHLRAAPVKPLMDWSASLGADWQPPIGYHTMLSRYMHGAGEPTGREIDSLKGTEWQYYMNQPLLRLFGVALSSPLPRQANRRIMLVDSAVRFDDHSLRNPKYEPFVYNYCYEATYPVGTPKEAVKARMLADLNALTGVKGQLIVKSMPSLIIQGNGNAKSHPAPNNEVQWLNMVSVAWFLNQRYDIAIPPVLDETGFDGQIWMDDSARKGTIADVRRVLQAQGFDLVEENRMLEMFLLTDGDNQEEIGQLSLTLTKHGYVRGEGGHE</sequence>
<evidence type="ECO:0000259" key="6">
    <source>
        <dbReference type="PROSITE" id="PS51352"/>
    </source>
</evidence>
<dbReference type="InterPro" id="IPR050553">
    <property type="entry name" value="Thioredoxin_ResA/DsbE_sf"/>
</dbReference>
<keyword evidence="8" id="KW-1185">Reference proteome</keyword>
<feature type="domain" description="Thioredoxin" evidence="6">
    <location>
        <begin position="54"/>
        <end position="198"/>
    </location>
</feature>
<reference evidence="7" key="1">
    <citation type="journal article" date="2014" name="Int. J. Syst. Evol. Microbiol.">
        <title>Complete genome sequence of Corynebacterium casei LMG S-19264T (=DSM 44701T), isolated from a smear-ripened cheese.</title>
        <authorList>
            <consortium name="US DOE Joint Genome Institute (JGI-PGF)"/>
            <person name="Walter F."/>
            <person name="Albersmeier A."/>
            <person name="Kalinowski J."/>
            <person name="Ruckert C."/>
        </authorList>
    </citation>
    <scope>NUCLEOTIDE SEQUENCE</scope>
    <source>
        <strain evidence="7">CGMCC 1.12195</strain>
    </source>
</reference>
<evidence type="ECO:0000256" key="5">
    <source>
        <dbReference type="SAM" id="Phobius"/>
    </source>
</evidence>
<dbReference type="InterPro" id="IPR000866">
    <property type="entry name" value="AhpC/TSA"/>
</dbReference>
<organism evidence="7 8">
    <name type="scientific">Parapedobacter pyrenivorans</name>
    <dbReference type="NCBI Taxonomy" id="1305674"/>
    <lineage>
        <taxon>Bacteria</taxon>
        <taxon>Pseudomonadati</taxon>
        <taxon>Bacteroidota</taxon>
        <taxon>Sphingobacteriia</taxon>
        <taxon>Sphingobacteriales</taxon>
        <taxon>Sphingobacteriaceae</taxon>
        <taxon>Parapedobacter</taxon>
    </lineage>
</organism>
<dbReference type="InterPro" id="IPR036249">
    <property type="entry name" value="Thioredoxin-like_sf"/>
</dbReference>
<dbReference type="PANTHER" id="PTHR42852">
    <property type="entry name" value="THIOL:DISULFIDE INTERCHANGE PROTEIN DSBE"/>
    <property type="match status" value="1"/>
</dbReference>
<dbReference type="InterPro" id="IPR013766">
    <property type="entry name" value="Thioredoxin_domain"/>
</dbReference>
<keyword evidence="2" id="KW-0201">Cytochrome c-type biogenesis</keyword>
<evidence type="ECO:0000256" key="1">
    <source>
        <dbReference type="ARBA" id="ARBA00004196"/>
    </source>
</evidence>
<dbReference type="GO" id="GO:0017004">
    <property type="term" value="P:cytochrome complex assembly"/>
    <property type="evidence" value="ECO:0007669"/>
    <property type="project" value="UniProtKB-KW"/>
</dbReference>
<dbReference type="PANTHER" id="PTHR42852:SF6">
    <property type="entry name" value="THIOL:DISULFIDE INTERCHANGE PROTEIN DSBE"/>
    <property type="match status" value="1"/>
</dbReference>
<dbReference type="GO" id="GO:0016491">
    <property type="term" value="F:oxidoreductase activity"/>
    <property type="evidence" value="ECO:0007669"/>
    <property type="project" value="InterPro"/>
</dbReference>
<protein>
    <recommendedName>
        <fullName evidence="6">Thioredoxin domain-containing protein</fullName>
    </recommendedName>
</protein>
<keyword evidence="5" id="KW-0812">Transmembrane</keyword>
<keyword evidence="5" id="KW-1133">Transmembrane helix</keyword>
<comment type="caution">
    <text evidence="7">The sequence shown here is derived from an EMBL/GenBank/DDBJ whole genome shotgun (WGS) entry which is preliminary data.</text>
</comment>
<dbReference type="PROSITE" id="PS51352">
    <property type="entry name" value="THIOREDOXIN_2"/>
    <property type="match status" value="1"/>
</dbReference>
<dbReference type="Proteomes" id="UP000660862">
    <property type="component" value="Unassembled WGS sequence"/>
</dbReference>